<dbReference type="InterPro" id="IPR050093">
    <property type="entry name" value="ABC_SmlMolc_Importer"/>
</dbReference>
<dbReference type="Proteomes" id="UP000247696">
    <property type="component" value="Chromosome"/>
</dbReference>
<evidence type="ECO:0000256" key="4">
    <source>
        <dbReference type="ARBA" id="ARBA00066388"/>
    </source>
</evidence>
<evidence type="ECO:0000256" key="1">
    <source>
        <dbReference type="ARBA" id="ARBA00022448"/>
    </source>
</evidence>
<sequence length="375" mass="40981">MTSITINRLEKSYNTGPALAGVNITASEGEFIALLGPSGCGKTTVLRCLAGLEDPDGGEIRLGDRIVYSPIDGVKVPVQKRGLGLVFQNYALWPHMTVAENISYPLKLRRYQTAVKRSRVDELLDLVGMTEYATRRVPELSGGQQQRVALARALAARPEALLLDEPLSNLDARRRQQLRGELRRIHRDLGGTIVYVTHDRVEALTLPDRIYVMNNGRVEQTGSPREVFTNPVNTFVADFIGIENIFEATVTTDSTFDASSVSDNPSDRAVRGTVTVRPDGWNTDITARTAAVLHSKDRIHLAVKASSIQIRDATDDDIHHAGVVNDVTYIGDGYQVTLTTGDQKIVIVTDDSRIPSVGDNVGLVFDQHGALALKS</sequence>
<dbReference type="Pfam" id="PF00005">
    <property type="entry name" value="ABC_tran"/>
    <property type="match status" value="1"/>
</dbReference>
<evidence type="ECO:0000256" key="3">
    <source>
        <dbReference type="ARBA" id="ARBA00022840"/>
    </source>
</evidence>
<dbReference type="FunFam" id="3.40.50.300:FF:000425">
    <property type="entry name" value="Probable ABC transporter, ATP-binding subunit"/>
    <property type="match status" value="1"/>
</dbReference>
<dbReference type="PROSITE" id="PS50893">
    <property type="entry name" value="ABC_TRANSPORTER_2"/>
    <property type="match status" value="1"/>
</dbReference>
<dbReference type="EMBL" id="CP024988">
    <property type="protein sequence ID" value="AWT24961.1"/>
    <property type="molecule type" value="Genomic_DNA"/>
</dbReference>
<dbReference type="PANTHER" id="PTHR42781:SF4">
    <property type="entry name" value="SPERMIDINE_PUTRESCINE IMPORT ATP-BINDING PROTEIN POTA"/>
    <property type="match status" value="1"/>
</dbReference>
<dbReference type="InterPro" id="IPR008995">
    <property type="entry name" value="Mo/tungstate-bd_C_term_dom"/>
</dbReference>
<dbReference type="AlphaFoldDB" id="A0A2Z3YNU9"/>
<dbReference type="SMART" id="SM00382">
    <property type="entry name" value="AAA"/>
    <property type="match status" value="1"/>
</dbReference>
<dbReference type="InterPro" id="IPR003439">
    <property type="entry name" value="ABC_transporter-like_ATP-bd"/>
</dbReference>
<dbReference type="GO" id="GO:0015418">
    <property type="term" value="F:ABC-type quaternary ammonium compound transporting activity"/>
    <property type="evidence" value="ECO:0007669"/>
    <property type="project" value="UniProtKB-EC"/>
</dbReference>
<dbReference type="SUPFAM" id="SSF52540">
    <property type="entry name" value="P-loop containing nucleoside triphosphate hydrolases"/>
    <property type="match status" value="1"/>
</dbReference>
<keyword evidence="2" id="KW-0547">Nucleotide-binding</keyword>
<dbReference type="InterPro" id="IPR027417">
    <property type="entry name" value="P-loop_NTPase"/>
</dbReference>
<accession>A0A2Z3YNU9</accession>
<dbReference type="RefSeq" id="WP_110480797.1">
    <property type="nucleotide sequence ID" value="NZ_CP024988.1"/>
</dbReference>
<dbReference type="GO" id="GO:0016887">
    <property type="term" value="F:ATP hydrolysis activity"/>
    <property type="evidence" value="ECO:0007669"/>
    <property type="project" value="InterPro"/>
</dbReference>
<evidence type="ECO:0000259" key="5">
    <source>
        <dbReference type="PROSITE" id="PS50893"/>
    </source>
</evidence>
<dbReference type="InterPro" id="IPR017871">
    <property type="entry name" value="ABC_transporter-like_CS"/>
</dbReference>
<evidence type="ECO:0000313" key="7">
    <source>
        <dbReference type="Proteomes" id="UP000247696"/>
    </source>
</evidence>
<dbReference type="EC" id="7.6.2.9" evidence="4"/>
<dbReference type="Gene3D" id="2.40.50.100">
    <property type="match status" value="1"/>
</dbReference>
<reference evidence="7" key="1">
    <citation type="submission" date="2017-11" db="EMBL/GenBank/DDBJ databases">
        <title>Otitis media/interna in a cat caused by the recently described species Corynebacterium provencense.</title>
        <authorList>
            <person name="Kittl S."/>
            <person name="Brodard I."/>
            <person name="Rychener L."/>
            <person name="Jores J."/>
            <person name="Roosje P."/>
            <person name="Gobeli Brawand S."/>
        </authorList>
    </citation>
    <scope>NUCLEOTIDE SEQUENCE [LARGE SCALE GENOMIC DNA]</scope>
    <source>
        <strain evidence="7">17KM38</strain>
    </source>
</reference>
<feature type="domain" description="ABC transporter" evidence="5">
    <location>
        <begin position="4"/>
        <end position="240"/>
    </location>
</feature>
<dbReference type="InterPro" id="IPR003593">
    <property type="entry name" value="AAA+_ATPase"/>
</dbReference>
<protein>
    <recommendedName>
        <fullName evidence="4">ABC-type quaternary amine transporter</fullName>
        <ecNumber evidence="4">7.6.2.9</ecNumber>
    </recommendedName>
</protein>
<keyword evidence="7" id="KW-1185">Reference proteome</keyword>
<dbReference type="OrthoDB" id="4395244at2"/>
<gene>
    <name evidence="6" type="primary">potA</name>
    <name evidence="6" type="ORF">Csp1_01330</name>
</gene>
<keyword evidence="3 6" id="KW-0067">ATP-binding</keyword>
<evidence type="ECO:0000313" key="6">
    <source>
        <dbReference type="EMBL" id="AWT24961.1"/>
    </source>
</evidence>
<dbReference type="Gene3D" id="3.40.50.300">
    <property type="entry name" value="P-loop containing nucleotide triphosphate hydrolases"/>
    <property type="match status" value="1"/>
</dbReference>
<dbReference type="InterPro" id="IPR013611">
    <property type="entry name" value="Transp-assoc_OB_typ2"/>
</dbReference>
<evidence type="ECO:0000256" key="2">
    <source>
        <dbReference type="ARBA" id="ARBA00022741"/>
    </source>
</evidence>
<name>A0A2Z3YNU9_9CORY</name>
<dbReference type="KEGG" id="cpre:Csp1_01330"/>
<proteinExistence type="predicted"/>
<dbReference type="PANTHER" id="PTHR42781">
    <property type="entry name" value="SPERMIDINE/PUTRESCINE IMPORT ATP-BINDING PROTEIN POTA"/>
    <property type="match status" value="1"/>
</dbReference>
<dbReference type="PROSITE" id="PS00211">
    <property type="entry name" value="ABC_TRANSPORTER_1"/>
    <property type="match status" value="1"/>
</dbReference>
<keyword evidence="1" id="KW-0813">Transport</keyword>
<organism evidence="6 7">
    <name type="scientific">Corynebacterium provencense</name>
    <dbReference type="NCBI Taxonomy" id="1737425"/>
    <lineage>
        <taxon>Bacteria</taxon>
        <taxon>Bacillati</taxon>
        <taxon>Actinomycetota</taxon>
        <taxon>Actinomycetes</taxon>
        <taxon>Mycobacteriales</taxon>
        <taxon>Corynebacteriaceae</taxon>
        <taxon>Corynebacterium</taxon>
    </lineage>
</organism>
<dbReference type="Pfam" id="PF08402">
    <property type="entry name" value="TOBE_2"/>
    <property type="match status" value="1"/>
</dbReference>
<dbReference type="SUPFAM" id="SSF50331">
    <property type="entry name" value="MOP-like"/>
    <property type="match status" value="1"/>
</dbReference>
<dbReference type="GO" id="GO:0043190">
    <property type="term" value="C:ATP-binding cassette (ABC) transporter complex"/>
    <property type="evidence" value="ECO:0007669"/>
    <property type="project" value="InterPro"/>
</dbReference>
<dbReference type="GO" id="GO:0005524">
    <property type="term" value="F:ATP binding"/>
    <property type="evidence" value="ECO:0007669"/>
    <property type="project" value="UniProtKB-KW"/>
</dbReference>